<feature type="domain" description="Response regulatory" evidence="8">
    <location>
        <begin position="8"/>
        <end position="125"/>
    </location>
</feature>
<comment type="PTM">
    <text evidence="5">Phosphorylated by CheA. Phosphorylation of the N-terminal regulatory domain activates the methylesterase activity.</text>
</comment>
<dbReference type="SUPFAM" id="SSF52738">
    <property type="entry name" value="Methylesterase CheB, C-terminal domain"/>
    <property type="match status" value="1"/>
</dbReference>
<evidence type="ECO:0000259" key="9">
    <source>
        <dbReference type="PROSITE" id="PS50122"/>
    </source>
</evidence>
<comment type="catalytic activity">
    <reaction evidence="5">
        <text>L-glutaminyl-[protein] + H2O = L-glutamyl-[protein] + NH4(+)</text>
        <dbReference type="Rhea" id="RHEA:16441"/>
        <dbReference type="Rhea" id="RHEA-COMP:10207"/>
        <dbReference type="Rhea" id="RHEA-COMP:10208"/>
        <dbReference type="ChEBI" id="CHEBI:15377"/>
        <dbReference type="ChEBI" id="CHEBI:28938"/>
        <dbReference type="ChEBI" id="CHEBI:29973"/>
        <dbReference type="ChEBI" id="CHEBI:30011"/>
        <dbReference type="EC" id="3.5.1.44"/>
    </reaction>
</comment>
<dbReference type="GO" id="GO:0008984">
    <property type="term" value="F:protein-glutamate methylesterase activity"/>
    <property type="evidence" value="ECO:0007669"/>
    <property type="project" value="UniProtKB-UniRule"/>
</dbReference>
<evidence type="ECO:0000259" key="8">
    <source>
        <dbReference type="PROSITE" id="PS50110"/>
    </source>
</evidence>
<dbReference type="InterPro" id="IPR000673">
    <property type="entry name" value="Sig_transdc_resp-reg_Me-estase"/>
</dbReference>
<evidence type="ECO:0000256" key="2">
    <source>
        <dbReference type="ARBA" id="ARBA00022500"/>
    </source>
</evidence>
<keyword evidence="5 7" id="KW-0597">Phosphoprotein</keyword>
<dbReference type="Gene3D" id="3.40.50.180">
    <property type="entry name" value="Methylesterase CheB, C-terminal domain"/>
    <property type="match status" value="1"/>
</dbReference>
<feature type="modified residue" description="4-aspartylphosphate" evidence="5 7">
    <location>
        <position position="59"/>
    </location>
</feature>
<dbReference type="Pfam" id="PF01339">
    <property type="entry name" value="CheB_methylest"/>
    <property type="match status" value="1"/>
</dbReference>
<dbReference type="SMART" id="SM00448">
    <property type="entry name" value="REC"/>
    <property type="match status" value="1"/>
</dbReference>
<dbReference type="Gene3D" id="3.40.50.2300">
    <property type="match status" value="1"/>
</dbReference>
<keyword evidence="3 5" id="KW-0378">Hydrolase</keyword>
<comment type="catalytic activity">
    <reaction evidence="4 5">
        <text>[protein]-L-glutamate 5-O-methyl ester + H2O = L-glutamyl-[protein] + methanol + H(+)</text>
        <dbReference type="Rhea" id="RHEA:23236"/>
        <dbReference type="Rhea" id="RHEA-COMP:10208"/>
        <dbReference type="Rhea" id="RHEA-COMP:10311"/>
        <dbReference type="ChEBI" id="CHEBI:15377"/>
        <dbReference type="ChEBI" id="CHEBI:15378"/>
        <dbReference type="ChEBI" id="CHEBI:17790"/>
        <dbReference type="ChEBI" id="CHEBI:29973"/>
        <dbReference type="ChEBI" id="CHEBI:82795"/>
        <dbReference type="EC" id="3.1.1.61"/>
    </reaction>
</comment>
<dbReference type="PROSITE" id="PS50122">
    <property type="entry name" value="CHEB"/>
    <property type="match status" value="1"/>
</dbReference>
<evidence type="ECO:0000256" key="6">
    <source>
        <dbReference type="PROSITE-ProRule" id="PRU00050"/>
    </source>
</evidence>
<evidence type="ECO:0000256" key="3">
    <source>
        <dbReference type="ARBA" id="ARBA00022801"/>
    </source>
</evidence>
<evidence type="ECO:0000313" key="10">
    <source>
        <dbReference type="EMBL" id="RPJ68603.1"/>
    </source>
</evidence>
<comment type="subcellular location">
    <subcellularLocation>
        <location evidence="5">Cytoplasm</location>
    </subcellularLocation>
</comment>
<dbReference type="GO" id="GO:0005737">
    <property type="term" value="C:cytoplasm"/>
    <property type="evidence" value="ECO:0007669"/>
    <property type="project" value="UniProtKB-SubCell"/>
</dbReference>
<dbReference type="PANTHER" id="PTHR42872:SF6">
    <property type="entry name" value="PROTEIN-GLUTAMATE METHYLESTERASE_PROTEIN-GLUTAMINE GLUTAMINASE"/>
    <property type="match status" value="1"/>
</dbReference>
<dbReference type="HAMAP" id="MF_00099">
    <property type="entry name" value="CheB_chemtxs"/>
    <property type="match status" value="1"/>
</dbReference>
<dbReference type="InterPro" id="IPR001789">
    <property type="entry name" value="Sig_transdc_resp-reg_receiver"/>
</dbReference>
<dbReference type="InterPro" id="IPR008248">
    <property type="entry name" value="CheB-like"/>
</dbReference>
<feature type="active site" evidence="5 6">
    <location>
        <position position="288"/>
    </location>
</feature>
<comment type="function">
    <text evidence="5">Involved in chemotaxis. Part of a chemotaxis signal transduction system that modulates chemotaxis in response to various stimuli. Catalyzes the demethylation of specific methylglutamate residues introduced into the chemoreceptors (methyl-accepting chemotaxis proteins or MCP) by CheR. Also mediates the irreversible deamidation of specific glutamine residues to glutamic acid.</text>
</comment>
<dbReference type="GO" id="GO:0006935">
    <property type="term" value="P:chemotaxis"/>
    <property type="evidence" value="ECO:0007669"/>
    <property type="project" value="UniProtKB-UniRule"/>
</dbReference>
<dbReference type="EC" id="3.5.1.44" evidence="5"/>
<dbReference type="SUPFAM" id="SSF52172">
    <property type="entry name" value="CheY-like"/>
    <property type="match status" value="1"/>
</dbReference>
<dbReference type="Proteomes" id="UP000275281">
    <property type="component" value="Unassembled WGS sequence"/>
</dbReference>
<reference evidence="10 11" key="1">
    <citation type="submission" date="2018-11" db="EMBL/GenBank/DDBJ databases">
        <authorList>
            <person name="Ye M.-Q."/>
            <person name="Du Z.-J."/>
        </authorList>
    </citation>
    <scope>NUCLEOTIDE SEQUENCE [LARGE SCALE GENOMIC DNA]</scope>
    <source>
        <strain evidence="10 11">U0105</strain>
    </source>
</reference>
<sequence length="346" mass="37250">MKANPVISVLIVDDSVTICNVLKKAIELHPAMQVVGIAHDAFQAKELVNRHKPDVITLDVQMPEVDGLRFLEKLMKARPTPVVMFSSLTGKNSDVSLKALELGAVDFIPKSQLDLYNTAPFTKLLHEKLLSVANTKITTKPRALPIPGREGFSYKNHDVVVAIGASTGGTEAIKQVMQNLPSNFPPVVVALHMPKGFTESYANRLDALTALAVREACDGERLLAGHAYIAPGDHHLRIVRKGVHYEASVLQDEKVTGHRPSVDALFLSVAEAAGKSSIGILLTGMGKDGASGLATIKQAGGHTLVQDEASCVVYGMPKEAAKINAHCEQVALENIPVRVMSEVKRR</sequence>
<feature type="domain" description="CheB-type methylesterase" evidence="9">
    <location>
        <begin position="145"/>
        <end position="346"/>
    </location>
</feature>
<dbReference type="NCBIfam" id="NF009206">
    <property type="entry name" value="PRK12555.1"/>
    <property type="match status" value="1"/>
</dbReference>
<dbReference type="GO" id="GO:0000156">
    <property type="term" value="F:phosphorelay response regulator activity"/>
    <property type="evidence" value="ECO:0007669"/>
    <property type="project" value="InterPro"/>
</dbReference>
<dbReference type="GO" id="GO:0050568">
    <property type="term" value="F:protein-glutamine glutaminase activity"/>
    <property type="evidence" value="ECO:0007669"/>
    <property type="project" value="UniProtKB-UniRule"/>
</dbReference>
<evidence type="ECO:0000256" key="4">
    <source>
        <dbReference type="ARBA" id="ARBA00048267"/>
    </source>
</evidence>
<comment type="domain">
    <text evidence="5">Contains a C-terminal catalytic domain, and an N-terminal region which modulates catalytic activity.</text>
</comment>
<evidence type="ECO:0000256" key="1">
    <source>
        <dbReference type="ARBA" id="ARBA00022490"/>
    </source>
</evidence>
<keyword evidence="2 5" id="KW-0145">Chemotaxis</keyword>
<dbReference type="EMBL" id="RPOK01000001">
    <property type="protein sequence ID" value="RPJ68603.1"/>
    <property type="molecule type" value="Genomic_DNA"/>
</dbReference>
<accession>A0A3N5Y5R7</accession>
<evidence type="ECO:0000256" key="7">
    <source>
        <dbReference type="PROSITE-ProRule" id="PRU00169"/>
    </source>
</evidence>
<organism evidence="10 11">
    <name type="scientific">Alteromonas sediminis</name>
    <dbReference type="NCBI Taxonomy" id="2259342"/>
    <lineage>
        <taxon>Bacteria</taxon>
        <taxon>Pseudomonadati</taxon>
        <taxon>Pseudomonadota</taxon>
        <taxon>Gammaproteobacteria</taxon>
        <taxon>Alteromonadales</taxon>
        <taxon>Alteromonadaceae</taxon>
        <taxon>Alteromonas/Salinimonas group</taxon>
        <taxon>Alteromonas</taxon>
    </lineage>
</organism>
<dbReference type="InterPro" id="IPR011006">
    <property type="entry name" value="CheY-like_superfamily"/>
</dbReference>
<dbReference type="PROSITE" id="PS50110">
    <property type="entry name" value="RESPONSE_REGULATORY"/>
    <property type="match status" value="1"/>
</dbReference>
<dbReference type="CDD" id="cd17541">
    <property type="entry name" value="REC_CheB-like"/>
    <property type="match status" value="1"/>
</dbReference>
<evidence type="ECO:0000313" key="11">
    <source>
        <dbReference type="Proteomes" id="UP000275281"/>
    </source>
</evidence>
<feature type="active site" evidence="5 6">
    <location>
        <position position="192"/>
    </location>
</feature>
<dbReference type="AlphaFoldDB" id="A0A3N5Y5R7"/>
<comment type="similarity">
    <text evidence="5">Belongs to the CheB family.</text>
</comment>
<evidence type="ECO:0000256" key="5">
    <source>
        <dbReference type="HAMAP-Rule" id="MF_00099"/>
    </source>
</evidence>
<dbReference type="CDD" id="cd16432">
    <property type="entry name" value="CheB_Rec"/>
    <property type="match status" value="1"/>
</dbReference>
<protein>
    <recommendedName>
        <fullName evidence="5">Protein-glutamate methylesterase/protein-glutamine glutaminase</fullName>
        <ecNumber evidence="5">3.1.1.61</ecNumber>
        <ecNumber evidence="5">3.5.1.44</ecNumber>
    </recommendedName>
</protein>
<dbReference type="OrthoDB" id="9793421at2"/>
<proteinExistence type="inferred from homology"/>
<gene>
    <name evidence="5" type="primary">cheB</name>
    <name evidence="10" type="ORF">DRW07_04155</name>
</gene>
<feature type="active site" evidence="5 6">
    <location>
        <position position="166"/>
    </location>
</feature>
<dbReference type="PIRSF" id="PIRSF000876">
    <property type="entry name" value="RR_chemtxs_CheB"/>
    <property type="match status" value="1"/>
</dbReference>
<keyword evidence="1 5" id="KW-0963">Cytoplasm</keyword>
<name>A0A3N5Y5R7_9ALTE</name>
<dbReference type="PANTHER" id="PTHR42872">
    <property type="entry name" value="PROTEIN-GLUTAMATE METHYLESTERASE/PROTEIN-GLUTAMINE GLUTAMINASE"/>
    <property type="match status" value="1"/>
</dbReference>
<dbReference type="Pfam" id="PF00072">
    <property type="entry name" value="Response_reg"/>
    <property type="match status" value="1"/>
</dbReference>
<keyword evidence="11" id="KW-1185">Reference proteome</keyword>
<comment type="caution">
    <text evidence="10">The sequence shown here is derived from an EMBL/GenBank/DDBJ whole genome shotgun (WGS) entry which is preliminary data.</text>
</comment>
<dbReference type="InterPro" id="IPR035909">
    <property type="entry name" value="CheB_C"/>
</dbReference>
<dbReference type="NCBIfam" id="NF001965">
    <property type="entry name" value="PRK00742.1"/>
    <property type="match status" value="1"/>
</dbReference>
<dbReference type="EC" id="3.1.1.61" evidence="5"/>